<proteinExistence type="predicted"/>
<protein>
    <submittedName>
        <fullName evidence="3">PucR family transcriptional regulator</fullName>
    </submittedName>
</protein>
<dbReference type="EMBL" id="JAAGWB010000010">
    <property type="protein sequence ID" value="NEN49918.1"/>
    <property type="molecule type" value="Genomic_DNA"/>
</dbReference>
<name>A0A6P0H2G2_9ACTN</name>
<reference evidence="3 5" key="2">
    <citation type="submission" date="2020-02" db="EMBL/GenBank/DDBJ databases">
        <title>The WGS of Modestobacter muralis DSM 100205.</title>
        <authorList>
            <person name="Jiang Z."/>
        </authorList>
    </citation>
    <scope>NUCLEOTIDE SEQUENCE [LARGE SCALE GENOMIC DNA]</scope>
    <source>
        <strain evidence="3 5">DSM 100205</strain>
    </source>
</reference>
<feature type="domain" description="PucR C-terminal helix-turn-helix" evidence="1">
    <location>
        <begin position="261"/>
        <end position="316"/>
    </location>
</feature>
<accession>A0A6P0H2G2</accession>
<dbReference type="InterPro" id="IPR025736">
    <property type="entry name" value="PucR_C-HTH_dom"/>
</dbReference>
<dbReference type="RefSeq" id="WP_163609607.1">
    <property type="nucleotide sequence ID" value="NZ_JAAGWB010000010.1"/>
</dbReference>
<dbReference type="Gene3D" id="1.10.10.2840">
    <property type="entry name" value="PucR C-terminal helix-turn-helix domain"/>
    <property type="match status" value="1"/>
</dbReference>
<dbReference type="Pfam" id="PF13556">
    <property type="entry name" value="HTH_30"/>
    <property type="match status" value="1"/>
</dbReference>
<evidence type="ECO:0000313" key="4">
    <source>
        <dbReference type="Proteomes" id="UP000468828"/>
    </source>
</evidence>
<dbReference type="EMBL" id="JAAGWH010000010">
    <property type="protein sequence ID" value="NEK93151.1"/>
    <property type="molecule type" value="Genomic_DNA"/>
</dbReference>
<dbReference type="PANTHER" id="PTHR33744">
    <property type="entry name" value="CARBOHYDRATE DIACID REGULATOR"/>
    <property type="match status" value="1"/>
</dbReference>
<dbReference type="Proteomes" id="UP000468828">
    <property type="component" value="Unassembled WGS sequence"/>
</dbReference>
<evidence type="ECO:0000313" key="5">
    <source>
        <dbReference type="Proteomes" id="UP000471152"/>
    </source>
</evidence>
<dbReference type="InterPro" id="IPR042070">
    <property type="entry name" value="PucR_C-HTH_sf"/>
</dbReference>
<dbReference type="AlphaFoldDB" id="A0A6P0H2G2"/>
<sequence>MNDLALRLAALDPEAGAAVRVVGHFDALLEARAGLQSIVRGAAALAGCPARLVDPARGLVVRVLPDGVVEAAGEHAVDPAWPSAEVAAPGVLLWLEQSGPAGTVQAVVLERAAAAARSVLQRTRSHAPVEDPASVELLVDAAAPEADRLAAARRLGVTATARVVALAGGRTLVVGADAVVTGGDRAGVGPAVAVAELPASGELARLALRLTAEGTAEDPGPRVVHADQLGSLSLLVRAADGRPVPDVQALAHAAATGPWVLATLDAVATSSSLRDAARTLHVHHSTLQDRLQHAEAALGWDVHSPAGRLRLQLALVLHRAGRSRP</sequence>
<keyword evidence="4" id="KW-1185">Reference proteome</keyword>
<dbReference type="PANTHER" id="PTHR33744:SF1">
    <property type="entry name" value="DNA-BINDING TRANSCRIPTIONAL ACTIVATOR ADER"/>
    <property type="match status" value="1"/>
</dbReference>
<organism evidence="3 5">
    <name type="scientific">Modestobacter muralis</name>
    <dbReference type="NCBI Taxonomy" id="1608614"/>
    <lineage>
        <taxon>Bacteria</taxon>
        <taxon>Bacillati</taxon>
        <taxon>Actinomycetota</taxon>
        <taxon>Actinomycetes</taxon>
        <taxon>Geodermatophilales</taxon>
        <taxon>Geodermatophilaceae</taxon>
        <taxon>Modestobacter</taxon>
    </lineage>
</organism>
<gene>
    <name evidence="3" type="ORF">G3R41_03025</name>
    <name evidence="2" type="ORF">GCU67_03025</name>
</gene>
<reference evidence="2 4" key="1">
    <citation type="submission" date="2020-01" db="EMBL/GenBank/DDBJ databases">
        <title>the WGS Modestobacter muralis CPCC 204518.</title>
        <authorList>
            <person name="Jiang Z."/>
        </authorList>
    </citation>
    <scope>NUCLEOTIDE SEQUENCE [LARGE SCALE GENOMIC DNA]</scope>
    <source>
        <strain evidence="2 4">DSM 100205</strain>
    </source>
</reference>
<dbReference type="Proteomes" id="UP000471152">
    <property type="component" value="Unassembled WGS sequence"/>
</dbReference>
<evidence type="ECO:0000313" key="2">
    <source>
        <dbReference type="EMBL" id="NEK93151.1"/>
    </source>
</evidence>
<comment type="caution">
    <text evidence="3">The sequence shown here is derived from an EMBL/GenBank/DDBJ whole genome shotgun (WGS) entry which is preliminary data.</text>
</comment>
<evidence type="ECO:0000313" key="3">
    <source>
        <dbReference type="EMBL" id="NEN49918.1"/>
    </source>
</evidence>
<dbReference type="InterPro" id="IPR051448">
    <property type="entry name" value="CdaR-like_regulators"/>
</dbReference>
<evidence type="ECO:0000259" key="1">
    <source>
        <dbReference type="Pfam" id="PF13556"/>
    </source>
</evidence>